<dbReference type="PROSITE" id="PS51384">
    <property type="entry name" value="FAD_FR"/>
    <property type="match status" value="1"/>
</dbReference>
<evidence type="ECO:0000256" key="1">
    <source>
        <dbReference type="ARBA" id="ARBA00034078"/>
    </source>
</evidence>
<dbReference type="Gene3D" id="3.40.50.80">
    <property type="entry name" value="Nucleotide-binding domain of ferredoxin-NADP reductase (FNR) module"/>
    <property type="match status" value="1"/>
</dbReference>
<dbReference type="InterPro" id="IPR008333">
    <property type="entry name" value="Cbr1-like_FAD-bd_dom"/>
</dbReference>
<dbReference type="InterPro" id="IPR001433">
    <property type="entry name" value="OxRdtase_FAD/NAD-bd"/>
</dbReference>
<dbReference type="InterPro" id="IPR012675">
    <property type="entry name" value="Beta-grasp_dom_sf"/>
</dbReference>
<dbReference type="PANTHER" id="PTHR47354">
    <property type="entry name" value="NADH OXIDOREDUCTASE HCR"/>
    <property type="match status" value="1"/>
</dbReference>
<comment type="cofactor">
    <cofactor evidence="1">
        <name>[2Fe-2S] cluster</name>
        <dbReference type="ChEBI" id="CHEBI:190135"/>
    </cofactor>
</comment>
<dbReference type="InterPro" id="IPR017938">
    <property type="entry name" value="Riboflavin_synthase-like_b-brl"/>
</dbReference>
<evidence type="ECO:0000259" key="2">
    <source>
        <dbReference type="PROSITE" id="PS51085"/>
    </source>
</evidence>
<dbReference type="Pfam" id="PF00175">
    <property type="entry name" value="NAD_binding_1"/>
    <property type="match status" value="1"/>
</dbReference>
<dbReference type="InterPro" id="IPR001709">
    <property type="entry name" value="Flavoprot_Pyr_Nucl_cyt_Rdtase"/>
</dbReference>
<dbReference type="PANTHER" id="PTHR47354:SF5">
    <property type="entry name" value="PROTEIN RFBI"/>
    <property type="match status" value="1"/>
</dbReference>
<dbReference type="InterPro" id="IPR036010">
    <property type="entry name" value="2Fe-2S_ferredoxin-like_sf"/>
</dbReference>
<accession>A0A0S2TBE7</accession>
<dbReference type="SUPFAM" id="SSF63380">
    <property type="entry name" value="Riboflavin synthase domain-like"/>
    <property type="match status" value="1"/>
</dbReference>
<dbReference type="InterPro" id="IPR039261">
    <property type="entry name" value="FNR_nucleotide-bd"/>
</dbReference>
<evidence type="ECO:0000259" key="3">
    <source>
        <dbReference type="PROSITE" id="PS51384"/>
    </source>
</evidence>
<feature type="domain" description="2Fe-2S ferredoxin-type" evidence="2">
    <location>
        <begin position="2"/>
        <end position="88"/>
    </location>
</feature>
<dbReference type="GO" id="GO:0051536">
    <property type="term" value="F:iron-sulfur cluster binding"/>
    <property type="evidence" value="ECO:0007669"/>
    <property type="project" value="InterPro"/>
</dbReference>
<gene>
    <name evidence="4" type="ORF">Tel_04265</name>
</gene>
<dbReference type="Proteomes" id="UP000055136">
    <property type="component" value="Chromosome"/>
</dbReference>
<dbReference type="Pfam" id="PF00970">
    <property type="entry name" value="FAD_binding_6"/>
    <property type="match status" value="1"/>
</dbReference>
<dbReference type="CDD" id="cd00207">
    <property type="entry name" value="fer2"/>
    <property type="match status" value="1"/>
</dbReference>
<dbReference type="Gene3D" id="2.40.30.10">
    <property type="entry name" value="Translation factors"/>
    <property type="match status" value="1"/>
</dbReference>
<keyword evidence="5" id="KW-1185">Reference proteome</keyword>
<dbReference type="EMBL" id="CP013099">
    <property type="protein sequence ID" value="ALP52419.1"/>
    <property type="molecule type" value="Genomic_DNA"/>
</dbReference>
<dbReference type="PRINTS" id="PR00410">
    <property type="entry name" value="PHEHYDRXLASE"/>
</dbReference>
<sequence>MPNITYAEHTYACRSDESVLECLARHGVELSSSCRAGVCQTCMVKATSGAPPSEAQKGLKPQLQQQGYFLACICTPAEDLTVGAADEADLPRSDATVMDKTPFNETIVRLRLKPESAFDYRPGQFINLHRDDGLIRSYSIASLPRDGYLELHVEHIAGGRMSAWIRNELAAGETLQIDGPHGDCFYIDSAPEQNLLLIGTGSGLAPLYGIVRDALAHGHRGQIHLFHGGRERGKLYLIDELKQLAEQHDNMFYTPCLSGPDNHGFAAGRANELALQQFPKLDGWRVYLCGHPEMVNNTKKKAFLAGANFDQIHADPFTFSEAGAPA</sequence>
<dbReference type="SUPFAM" id="SSF52343">
    <property type="entry name" value="Ferredoxin reductase-like, C-terminal NADP-linked domain"/>
    <property type="match status" value="1"/>
</dbReference>
<dbReference type="InterPro" id="IPR050415">
    <property type="entry name" value="MRET"/>
</dbReference>
<dbReference type="PROSITE" id="PS51085">
    <property type="entry name" value="2FE2S_FER_2"/>
    <property type="match status" value="1"/>
</dbReference>
<dbReference type="STRING" id="1748243.Tel_04265"/>
<name>A0A0S2TBE7_9GAMM</name>
<dbReference type="SUPFAM" id="SSF54292">
    <property type="entry name" value="2Fe-2S ferredoxin-like"/>
    <property type="match status" value="1"/>
</dbReference>
<dbReference type="InterPro" id="IPR001041">
    <property type="entry name" value="2Fe-2S_ferredoxin-type"/>
</dbReference>
<dbReference type="PRINTS" id="PR00371">
    <property type="entry name" value="FPNCR"/>
</dbReference>
<dbReference type="InterPro" id="IPR017927">
    <property type="entry name" value="FAD-bd_FR_type"/>
</dbReference>
<proteinExistence type="predicted"/>
<organism evidence="4 5">
    <name type="scientific">Candidatus Tenderia electrophaga</name>
    <dbReference type="NCBI Taxonomy" id="1748243"/>
    <lineage>
        <taxon>Bacteria</taxon>
        <taxon>Pseudomonadati</taxon>
        <taxon>Pseudomonadota</taxon>
        <taxon>Gammaproteobacteria</taxon>
        <taxon>Candidatus Tenderiales</taxon>
        <taxon>Candidatus Tenderiaceae</taxon>
        <taxon>Candidatus Tenderia</taxon>
    </lineage>
</organism>
<evidence type="ECO:0000313" key="4">
    <source>
        <dbReference type="EMBL" id="ALP52419.1"/>
    </source>
</evidence>
<dbReference type="Gene3D" id="3.10.20.30">
    <property type="match status" value="1"/>
</dbReference>
<reference evidence="4" key="1">
    <citation type="submission" date="2015-10" db="EMBL/GenBank/DDBJ databases">
        <title>Description of Candidatus Tenderia electrophaga gen. nov, sp. nov., an Uncultivated Electroautotroph from a Biocathode Enrichment.</title>
        <authorList>
            <person name="Eddie B.J."/>
            <person name="Malanoski A.P."/>
            <person name="Wang Z."/>
            <person name="Hall R.J."/>
            <person name="Oh S.D."/>
            <person name="Heiner C."/>
            <person name="Lin B."/>
            <person name="Strycharz-Glaven S.M."/>
        </authorList>
    </citation>
    <scope>NUCLEOTIDE SEQUENCE [LARGE SCALE GENOMIC DNA]</scope>
    <source>
        <strain evidence="4">NRL1</strain>
    </source>
</reference>
<dbReference type="CDD" id="cd06194">
    <property type="entry name" value="FNR_N-term_Iron_sulfur_binding"/>
    <property type="match status" value="1"/>
</dbReference>
<feature type="domain" description="FAD-binding FR-type" evidence="3">
    <location>
        <begin position="90"/>
        <end position="187"/>
    </location>
</feature>
<dbReference type="KEGG" id="tee:Tel_04265"/>
<protein>
    <submittedName>
        <fullName evidence="4">Oxygenase</fullName>
    </submittedName>
</protein>
<dbReference type="AlphaFoldDB" id="A0A0S2TBE7"/>
<evidence type="ECO:0000313" key="5">
    <source>
        <dbReference type="Proteomes" id="UP000055136"/>
    </source>
</evidence>
<dbReference type="Pfam" id="PF00111">
    <property type="entry name" value="Fer2"/>
    <property type="match status" value="1"/>
</dbReference>
<dbReference type="GO" id="GO:0016491">
    <property type="term" value="F:oxidoreductase activity"/>
    <property type="evidence" value="ECO:0007669"/>
    <property type="project" value="InterPro"/>
</dbReference>